<organism evidence="1 2">
    <name type="scientific">Apostasia shenzhenica</name>
    <dbReference type="NCBI Taxonomy" id="1088818"/>
    <lineage>
        <taxon>Eukaryota</taxon>
        <taxon>Viridiplantae</taxon>
        <taxon>Streptophyta</taxon>
        <taxon>Embryophyta</taxon>
        <taxon>Tracheophyta</taxon>
        <taxon>Spermatophyta</taxon>
        <taxon>Magnoliopsida</taxon>
        <taxon>Liliopsida</taxon>
        <taxon>Asparagales</taxon>
        <taxon>Orchidaceae</taxon>
        <taxon>Apostasioideae</taxon>
        <taxon>Apostasia</taxon>
    </lineage>
</organism>
<proteinExistence type="predicted"/>
<name>A0A2I0AD82_9ASPA</name>
<dbReference type="AlphaFoldDB" id="A0A2I0AD82"/>
<protein>
    <submittedName>
        <fullName evidence="1">Uncharacterized protein</fullName>
    </submittedName>
</protein>
<keyword evidence="2" id="KW-1185">Reference proteome</keyword>
<gene>
    <name evidence="1" type="ORF">AXF42_Ash009003</name>
</gene>
<reference evidence="1 2" key="1">
    <citation type="journal article" date="2017" name="Nature">
        <title>The Apostasia genome and the evolution of orchids.</title>
        <authorList>
            <person name="Zhang G.Q."/>
            <person name="Liu K.W."/>
            <person name="Li Z."/>
            <person name="Lohaus R."/>
            <person name="Hsiao Y.Y."/>
            <person name="Niu S.C."/>
            <person name="Wang J.Y."/>
            <person name="Lin Y.C."/>
            <person name="Xu Q."/>
            <person name="Chen L.J."/>
            <person name="Yoshida K."/>
            <person name="Fujiwara S."/>
            <person name="Wang Z.W."/>
            <person name="Zhang Y.Q."/>
            <person name="Mitsuda N."/>
            <person name="Wang M."/>
            <person name="Liu G.H."/>
            <person name="Pecoraro L."/>
            <person name="Huang H.X."/>
            <person name="Xiao X.J."/>
            <person name="Lin M."/>
            <person name="Wu X.Y."/>
            <person name="Wu W.L."/>
            <person name="Chen Y.Y."/>
            <person name="Chang S.B."/>
            <person name="Sakamoto S."/>
            <person name="Ohme-Takagi M."/>
            <person name="Yagi M."/>
            <person name="Zeng S.J."/>
            <person name="Shen C.Y."/>
            <person name="Yeh C.M."/>
            <person name="Luo Y.B."/>
            <person name="Tsai W.C."/>
            <person name="Van de Peer Y."/>
            <person name="Liu Z.J."/>
        </authorList>
    </citation>
    <scope>NUCLEOTIDE SEQUENCE [LARGE SCALE GENOMIC DNA]</scope>
    <source>
        <strain evidence="2">cv. Shenzhen</strain>
        <tissue evidence="1">Stem</tissue>
    </source>
</reference>
<dbReference type="Proteomes" id="UP000236161">
    <property type="component" value="Unassembled WGS sequence"/>
</dbReference>
<sequence>MPMLNPSIAFMRYCLKASYIWNHHEASFTPYLGFKPILEVFNPALRTFMGVLRIKHSNGYELLEFNRQFWA</sequence>
<evidence type="ECO:0000313" key="2">
    <source>
        <dbReference type="Proteomes" id="UP000236161"/>
    </source>
</evidence>
<evidence type="ECO:0000313" key="1">
    <source>
        <dbReference type="EMBL" id="PKA53507.1"/>
    </source>
</evidence>
<dbReference type="EMBL" id="KZ451993">
    <property type="protein sequence ID" value="PKA53507.1"/>
    <property type="molecule type" value="Genomic_DNA"/>
</dbReference>
<accession>A0A2I0AD82</accession>